<evidence type="ECO:0000256" key="3">
    <source>
        <dbReference type="ARBA" id="ARBA00022692"/>
    </source>
</evidence>
<dbReference type="PANTHER" id="PTHR23513:SF6">
    <property type="entry name" value="MAJOR FACILITATOR SUPERFAMILY ASSOCIATED DOMAIN-CONTAINING PROTEIN"/>
    <property type="match status" value="1"/>
</dbReference>
<keyword evidence="5 6" id="KW-0472">Membrane</keyword>
<protein>
    <recommendedName>
        <fullName evidence="9">MFS transporter</fullName>
    </recommendedName>
</protein>
<accession>A0A222FJP1</accession>
<evidence type="ECO:0000256" key="1">
    <source>
        <dbReference type="ARBA" id="ARBA00004651"/>
    </source>
</evidence>
<feature type="transmembrane region" description="Helical" evidence="6">
    <location>
        <begin position="338"/>
        <end position="360"/>
    </location>
</feature>
<evidence type="ECO:0008006" key="9">
    <source>
        <dbReference type="Google" id="ProtNLM"/>
    </source>
</evidence>
<dbReference type="EMBL" id="CP022530">
    <property type="protein sequence ID" value="ASP38714.1"/>
    <property type="molecule type" value="Genomic_DNA"/>
</dbReference>
<dbReference type="GO" id="GO:0005886">
    <property type="term" value="C:plasma membrane"/>
    <property type="evidence" value="ECO:0007669"/>
    <property type="project" value="UniProtKB-SubCell"/>
</dbReference>
<evidence type="ECO:0000256" key="2">
    <source>
        <dbReference type="ARBA" id="ARBA00022475"/>
    </source>
</evidence>
<feature type="transmembrane region" description="Helical" evidence="6">
    <location>
        <begin position="65"/>
        <end position="86"/>
    </location>
</feature>
<organism evidence="7 8">
    <name type="scientific">Bacterioplanes sanyensis</name>
    <dbReference type="NCBI Taxonomy" id="1249553"/>
    <lineage>
        <taxon>Bacteria</taxon>
        <taxon>Pseudomonadati</taxon>
        <taxon>Pseudomonadota</taxon>
        <taxon>Gammaproteobacteria</taxon>
        <taxon>Oceanospirillales</taxon>
        <taxon>Oceanospirillaceae</taxon>
        <taxon>Bacterioplanes</taxon>
    </lineage>
</organism>
<reference evidence="7 8" key="1">
    <citation type="submission" date="2017-07" db="EMBL/GenBank/DDBJ databases">
        <title>Annotated genome sequence of Bacterioplanes sanyensis isolated from Red Sea.</title>
        <authorList>
            <person name="Rehman Z.U."/>
        </authorList>
    </citation>
    <scope>NUCLEOTIDE SEQUENCE [LARGE SCALE GENOMIC DNA]</scope>
    <source>
        <strain evidence="7 8">NV9</strain>
    </source>
</reference>
<feature type="transmembrane region" description="Helical" evidence="6">
    <location>
        <begin position="5"/>
        <end position="26"/>
    </location>
</feature>
<feature type="transmembrane region" description="Helical" evidence="6">
    <location>
        <begin position="38"/>
        <end position="58"/>
    </location>
</feature>
<evidence type="ECO:0000256" key="5">
    <source>
        <dbReference type="ARBA" id="ARBA00023136"/>
    </source>
</evidence>
<dbReference type="Pfam" id="PF07690">
    <property type="entry name" value="MFS_1"/>
    <property type="match status" value="1"/>
</dbReference>
<dbReference type="KEGG" id="bsan:CHH28_08480"/>
<evidence type="ECO:0000313" key="7">
    <source>
        <dbReference type="EMBL" id="ASP38714.1"/>
    </source>
</evidence>
<keyword evidence="8" id="KW-1185">Reference proteome</keyword>
<feature type="transmembrane region" description="Helical" evidence="6">
    <location>
        <begin position="366"/>
        <end position="384"/>
    </location>
</feature>
<dbReference type="GO" id="GO:0022857">
    <property type="term" value="F:transmembrane transporter activity"/>
    <property type="evidence" value="ECO:0007669"/>
    <property type="project" value="InterPro"/>
</dbReference>
<feature type="transmembrane region" description="Helical" evidence="6">
    <location>
        <begin position="245"/>
        <end position="269"/>
    </location>
</feature>
<keyword evidence="3 6" id="KW-0812">Transmembrane</keyword>
<evidence type="ECO:0000256" key="6">
    <source>
        <dbReference type="SAM" id="Phobius"/>
    </source>
</evidence>
<dbReference type="Gene3D" id="1.20.1250.20">
    <property type="entry name" value="MFS general substrate transporter like domains"/>
    <property type="match status" value="1"/>
</dbReference>
<feature type="transmembrane region" description="Helical" evidence="6">
    <location>
        <begin position="299"/>
        <end position="317"/>
    </location>
</feature>
<dbReference type="PANTHER" id="PTHR23513">
    <property type="entry name" value="INTEGRAL MEMBRANE EFFLUX PROTEIN-RELATED"/>
    <property type="match status" value="1"/>
</dbReference>
<dbReference type="RefSeq" id="WP_094059900.1">
    <property type="nucleotide sequence ID" value="NZ_CP022530.1"/>
</dbReference>
<evidence type="ECO:0000313" key="8">
    <source>
        <dbReference type="Proteomes" id="UP000202440"/>
    </source>
</evidence>
<dbReference type="InterPro" id="IPR011701">
    <property type="entry name" value="MFS"/>
</dbReference>
<dbReference type="Proteomes" id="UP000202440">
    <property type="component" value="Chromosome"/>
</dbReference>
<comment type="subcellular location">
    <subcellularLocation>
        <location evidence="1">Cell membrane</location>
        <topology evidence="1">Multi-pass membrane protein</topology>
    </subcellularLocation>
</comment>
<feature type="transmembrane region" description="Helical" evidence="6">
    <location>
        <begin position="276"/>
        <end position="293"/>
    </location>
</feature>
<dbReference type="SUPFAM" id="SSF103473">
    <property type="entry name" value="MFS general substrate transporter"/>
    <property type="match status" value="1"/>
</dbReference>
<feature type="transmembrane region" description="Helical" evidence="6">
    <location>
        <begin position="215"/>
        <end position="233"/>
    </location>
</feature>
<gene>
    <name evidence="7" type="ORF">CHH28_08480</name>
</gene>
<feature type="transmembrane region" description="Helical" evidence="6">
    <location>
        <begin position="92"/>
        <end position="114"/>
    </location>
</feature>
<name>A0A222FJP1_9GAMM</name>
<dbReference type="InterPro" id="IPR036259">
    <property type="entry name" value="MFS_trans_sf"/>
</dbReference>
<dbReference type="OrthoDB" id="9151053at2"/>
<dbReference type="AlphaFoldDB" id="A0A222FJP1"/>
<keyword evidence="2" id="KW-1003">Cell membrane</keyword>
<sequence>MHGRYLLTIALNALSLGMIAISFIWWLNSTLGVLQASWVLSGAVLTSALTSLFAGHWLDRYSKTALLAFSALLCALCLFAMVGLMHFQTQHWVVWCLFYSAFGMAGSIRSLALTTLLRDIASSEQVSHLVRRRHLITESIELLAPLTAGALAYVSVQASLIMIASMQLVIFVLYRSARIDASLPSVANQSHTSVWRSIYLGAKLKWRMRLERDQLLVMALMNIMVTAFFLLLLPNLMRENEGNVLAYGIAQSAVAAGGWVTAAFGIKLLSRWLAKYYLCSVGLLLLSAGIIGASVSHSWLFYLSLFSAGFGFSLFSINGNSHRILALPDHLRARLSSFDMTVGAATRFIGLSLTGALLQVASSNDIIYGYGVLLLVLSLVMLAIPDYKEFMSLPHEQAENYYARKYAQQVSETA</sequence>
<proteinExistence type="predicted"/>
<evidence type="ECO:0000256" key="4">
    <source>
        <dbReference type="ARBA" id="ARBA00022989"/>
    </source>
</evidence>
<keyword evidence="4 6" id="KW-1133">Transmembrane helix</keyword>